<evidence type="ECO:0000256" key="5">
    <source>
        <dbReference type="ARBA" id="ARBA00022989"/>
    </source>
</evidence>
<evidence type="ECO:0000256" key="1">
    <source>
        <dbReference type="ARBA" id="ARBA00004651"/>
    </source>
</evidence>
<organism evidence="8 9">
    <name type="scientific">Thalassospira marina</name>
    <dbReference type="NCBI Taxonomy" id="2048283"/>
    <lineage>
        <taxon>Bacteria</taxon>
        <taxon>Pseudomonadati</taxon>
        <taxon>Pseudomonadota</taxon>
        <taxon>Alphaproteobacteria</taxon>
        <taxon>Rhodospirillales</taxon>
        <taxon>Thalassospiraceae</taxon>
        <taxon>Thalassospira</taxon>
    </lineage>
</organism>
<dbReference type="Gene3D" id="3.40.50.300">
    <property type="entry name" value="P-loop containing nucleotide triphosphate hydrolases"/>
    <property type="match status" value="1"/>
</dbReference>
<sequence length="530" mass="58160">MGPAGFRVLMVLMLGLGALVVVIGMMARDDALVLAGLTCGVIPLIVRLFVGLLAPYLGNPQRAEKQPEPSPLQEAAIARRNDHWADEESLQQGGVLEADPQIYLARLADKSAMIGLQSVRRLMTFSNASIDFYQSSVIPNALTTRDNLLVFENDGLVCKAVRDRRAQLGQKVIVLDPFGRSGSTPDTFNPFDFMRPEGAALIADAAMIADLLLAPHFVRDLDPQDARVARVLLQGLIIHTYRNQNESARHLTEMRHSLTLPSHRFYPLLGELIDIDATEGRISDIALSIMDMSEDRREAILDACRNATEVFELGSIENATSSTSFTLEDITVRGASIFIIGNPPESYDETLLAWCRVMLGCFLLLISSRDGRQMPSYLVMLDRVETLGRLVQLERLLGGGGGSNAGLTLWPCFSGVSAVMDVCHNWENVVGRSDVVQIYGQDGAFDLDWAAGLTAMSRFADTGSRTGQSDAPVHLRGRDKEAMMKSVEVARMSPSEQLLFCKGLPPIRAARLQWADDDAFRLLATRPPTF</sequence>
<keyword evidence="3" id="KW-1003">Cell membrane</keyword>
<comment type="caution">
    <text evidence="8">The sequence shown here is derived from an EMBL/GenBank/DDBJ whole genome shotgun (WGS) entry which is preliminary data.</text>
</comment>
<reference evidence="8 9" key="1">
    <citation type="submission" date="2017-09" db="EMBL/GenBank/DDBJ databases">
        <title>Biodiversity and function of Thalassospira species in the particle-attached aromatic-hydrocarbon-degrading consortia from the surface seawater of the South China Sea.</title>
        <authorList>
            <person name="Dong C."/>
            <person name="Liu R."/>
            <person name="Shao Z."/>
        </authorList>
    </citation>
    <scope>NUCLEOTIDE SEQUENCE [LARGE SCALE GENOMIC DNA]</scope>
    <source>
        <strain evidence="8 9">CSC1P2</strain>
    </source>
</reference>
<dbReference type="InterPro" id="IPR051539">
    <property type="entry name" value="T4SS-coupling_protein"/>
</dbReference>
<evidence type="ECO:0000256" key="4">
    <source>
        <dbReference type="ARBA" id="ARBA00022692"/>
    </source>
</evidence>
<dbReference type="RefSeq" id="WP_101268159.1">
    <property type="nucleotide sequence ID" value="NZ_NWTK01000010.1"/>
</dbReference>
<dbReference type="GO" id="GO:0005886">
    <property type="term" value="C:plasma membrane"/>
    <property type="evidence" value="ECO:0007669"/>
    <property type="project" value="UniProtKB-SubCell"/>
</dbReference>
<dbReference type="SUPFAM" id="SSF52540">
    <property type="entry name" value="P-loop containing nucleoside triphosphate hydrolases"/>
    <property type="match status" value="1"/>
</dbReference>
<dbReference type="InterPro" id="IPR003688">
    <property type="entry name" value="TraG/VirD4"/>
</dbReference>
<gene>
    <name evidence="8" type="ORF">COO20_15500</name>
</gene>
<keyword evidence="5 7" id="KW-1133">Transmembrane helix</keyword>
<comment type="similarity">
    <text evidence="2">Belongs to the VirD4/TraG family.</text>
</comment>
<name>A0A2N3KRH6_9PROT</name>
<evidence type="ECO:0000256" key="2">
    <source>
        <dbReference type="ARBA" id="ARBA00008806"/>
    </source>
</evidence>
<dbReference type="PANTHER" id="PTHR37937">
    <property type="entry name" value="CONJUGATIVE TRANSFER: DNA TRANSPORT"/>
    <property type="match status" value="1"/>
</dbReference>
<evidence type="ECO:0000256" key="6">
    <source>
        <dbReference type="ARBA" id="ARBA00023136"/>
    </source>
</evidence>
<feature type="transmembrane region" description="Helical" evidence="7">
    <location>
        <begin position="32"/>
        <end position="57"/>
    </location>
</feature>
<protein>
    <submittedName>
        <fullName evidence="8">Conjugal transfer protein TraG</fullName>
    </submittedName>
</protein>
<dbReference type="Proteomes" id="UP000233597">
    <property type="component" value="Unassembled WGS sequence"/>
</dbReference>
<proteinExistence type="inferred from homology"/>
<dbReference type="PANTHER" id="PTHR37937:SF1">
    <property type="entry name" value="CONJUGATIVE TRANSFER: DNA TRANSPORT"/>
    <property type="match status" value="1"/>
</dbReference>
<dbReference type="AlphaFoldDB" id="A0A2N3KRH6"/>
<dbReference type="InterPro" id="IPR027417">
    <property type="entry name" value="P-loop_NTPase"/>
</dbReference>
<accession>A0A2N3KRH6</accession>
<dbReference type="Pfam" id="PF02534">
    <property type="entry name" value="T4SS-DNA_transf"/>
    <property type="match status" value="1"/>
</dbReference>
<evidence type="ECO:0000313" key="8">
    <source>
        <dbReference type="EMBL" id="PKR53083.1"/>
    </source>
</evidence>
<keyword evidence="6 7" id="KW-0472">Membrane</keyword>
<keyword evidence="4 7" id="KW-0812">Transmembrane</keyword>
<evidence type="ECO:0000256" key="7">
    <source>
        <dbReference type="SAM" id="Phobius"/>
    </source>
</evidence>
<evidence type="ECO:0000256" key="3">
    <source>
        <dbReference type="ARBA" id="ARBA00022475"/>
    </source>
</evidence>
<dbReference type="EMBL" id="NWTK01000010">
    <property type="protein sequence ID" value="PKR53083.1"/>
    <property type="molecule type" value="Genomic_DNA"/>
</dbReference>
<comment type="subcellular location">
    <subcellularLocation>
        <location evidence="1">Cell membrane</location>
        <topology evidence="1">Multi-pass membrane protein</topology>
    </subcellularLocation>
</comment>
<evidence type="ECO:0000313" key="9">
    <source>
        <dbReference type="Proteomes" id="UP000233597"/>
    </source>
</evidence>
<feature type="transmembrane region" description="Helical" evidence="7">
    <location>
        <begin position="6"/>
        <end position="25"/>
    </location>
</feature>
<dbReference type="OrthoDB" id="9759295at2"/>